<dbReference type="PANTHER" id="PTHR46558">
    <property type="entry name" value="TRACRIPTIONAL REGULATORY PROTEIN-RELATED-RELATED"/>
    <property type="match status" value="1"/>
</dbReference>
<feature type="domain" description="HTH cro/C1-type" evidence="2">
    <location>
        <begin position="17"/>
        <end position="71"/>
    </location>
</feature>
<evidence type="ECO:0000313" key="3">
    <source>
        <dbReference type="EMBL" id="MFC5409128.1"/>
    </source>
</evidence>
<dbReference type="Gene3D" id="1.10.260.40">
    <property type="entry name" value="lambda repressor-like DNA-binding domains"/>
    <property type="match status" value="1"/>
</dbReference>
<proteinExistence type="predicted"/>
<accession>A0ABW0I9C6</accession>
<comment type="caution">
    <text evidence="3">The sequence shown here is derived from an EMBL/GenBank/DDBJ whole genome shotgun (WGS) entry which is preliminary data.</text>
</comment>
<dbReference type="SUPFAM" id="SSF47413">
    <property type="entry name" value="lambda repressor-like DNA-binding domains"/>
    <property type="match status" value="1"/>
</dbReference>
<reference evidence="4" key="1">
    <citation type="journal article" date="2019" name="Int. J. Syst. Evol. Microbiol.">
        <title>The Global Catalogue of Microorganisms (GCM) 10K type strain sequencing project: providing services to taxonomists for standard genome sequencing and annotation.</title>
        <authorList>
            <consortium name="The Broad Institute Genomics Platform"/>
            <consortium name="The Broad Institute Genome Sequencing Center for Infectious Disease"/>
            <person name="Wu L."/>
            <person name="Ma J."/>
        </authorList>
    </citation>
    <scope>NUCLEOTIDE SEQUENCE [LARGE SCALE GENOMIC DNA]</scope>
    <source>
        <strain evidence="4">CCUG 55250</strain>
    </source>
</reference>
<evidence type="ECO:0000313" key="4">
    <source>
        <dbReference type="Proteomes" id="UP001596106"/>
    </source>
</evidence>
<dbReference type="CDD" id="cd00093">
    <property type="entry name" value="HTH_XRE"/>
    <property type="match status" value="1"/>
</dbReference>
<sequence length="113" mass="12881">MNKKSQEELYRLLGENIKTSRIRQKVSQQDLAIKVDLSRTSIVNIEQGRQHPPIHLLYEIADCLQVNANDLLPKASEINVGIVLDSDKEKIEQNDLDVINSLIKDFQTTNTKP</sequence>
<evidence type="ECO:0000259" key="2">
    <source>
        <dbReference type="PROSITE" id="PS50943"/>
    </source>
</evidence>
<protein>
    <submittedName>
        <fullName evidence="3">Helix-turn-helix domain-containing protein</fullName>
    </submittedName>
</protein>
<gene>
    <name evidence="3" type="ORF">ACFPMF_07415</name>
</gene>
<dbReference type="EMBL" id="JBHSMA010000002">
    <property type="protein sequence ID" value="MFC5409128.1"/>
    <property type="molecule type" value="Genomic_DNA"/>
</dbReference>
<keyword evidence="4" id="KW-1185">Reference proteome</keyword>
<dbReference type="InterPro" id="IPR001387">
    <property type="entry name" value="Cro/C1-type_HTH"/>
</dbReference>
<dbReference type="PROSITE" id="PS50943">
    <property type="entry name" value="HTH_CROC1"/>
    <property type="match status" value="1"/>
</dbReference>
<organism evidence="3 4">
    <name type="scientific">Larkinella bovis</name>
    <dbReference type="NCBI Taxonomy" id="683041"/>
    <lineage>
        <taxon>Bacteria</taxon>
        <taxon>Pseudomonadati</taxon>
        <taxon>Bacteroidota</taxon>
        <taxon>Cytophagia</taxon>
        <taxon>Cytophagales</taxon>
        <taxon>Spirosomataceae</taxon>
        <taxon>Larkinella</taxon>
    </lineage>
</organism>
<dbReference type="Pfam" id="PF01381">
    <property type="entry name" value="HTH_3"/>
    <property type="match status" value="1"/>
</dbReference>
<dbReference type="PANTHER" id="PTHR46558:SF4">
    <property type="entry name" value="DNA-BIDING PHAGE PROTEIN"/>
    <property type="match status" value="1"/>
</dbReference>
<dbReference type="RefSeq" id="WP_379842767.1">
    <property type="nucleotide sequence ID" value="NZ_JBHSMA010000002.1"/>
</dbReference>
<dbReference type="Proteomes" id="UP001596106">
    <property type="component" value="Unassembled WGS sequence"/>
</dbReference>
<dbReference type="SMART" id="SM00530">
    <property type="entry name" value="HTH_XRE"/>
    <property type="match status" value="1"/>
</dbReference>
<keyword evidence="1" id="KW-0238">DNA-binding</keyword>
<dbReference type="InterPro" id="IPR010982">
    <property type="entry name" value="Lambda_DNA-bd_dom_sf"/>
</dbReference>
<evidence type="ECO:0000256" key="1">
    <source>
        <dbReference type="ARBA" id="ARBA00023125"/>
    </source>
</evidence>
<name>A0ABW0I9C6_9BACT</name>